<organism evidence="7 9">
    <name type="scientific">Coprococcus catus</name>
    <dbReference type="NCBI Taxonomy" id="116085"/>
    <lineage>
        <taxon>Bacteria</taxon>
        <taxon>Bacillati</taxon>
        <taxon>Bacillota</taxon>
        <taxon>Clostridia</taxon>
        <taxon>Lachnospirales</taxon>
        <taxon>Lachnospiraceae</taxon>
        <taxon>Coprococcus</taxon>
    </lineage>
</organism>
<dbReference type="InterPro" id="IPR006127">
    <property type="entry name" value="ZnuA-like"/>
</dbReference>
<gene>
    <name evidence="6" type="ORF">DW070_11710</name>
    <name evidence="7" type="ORF">DW747_02000</name>
</gene>
<comment type="similarity">
    <text evidence="1">Belongs to the bacterial solute-binding protein 9 family.</text>
</comment>
<evidence type="ECO:0000313" key="8">
    <source>
        <dbReference type="Proteomes" id="UP000260773"/>
    </source>
</evidence>
<protein>
    <submittedName>
        <fullName evidence="7">Zinc ABC transporter substrate-binding protein</fullName>
    </submittedName>
</protein>
<dbReference type="GO" id="GO:0030001">
    <property type="term" value="P:metal ion transport"/>
    <property type="evidence" value="ECO:0007669"/>
    <property type="project" value="InterPro"/>
</dbReference>
<dbReference type="AlphaFoldDB" id="A0A3E2XR21"/>
<dbReference type="InterPro" id="IPR050492">
    <property type="entry name" value="Bact_metal-bind_prot9"/>
</dbReference>
<comment type="caution">
    <text evidence="7">The sequence shown here is derived from an EMBL/GenBank/DDBJ whole genome shotgun (WGS) entry which is preliminary data.</text>
</comment>
<dbReference type="GO" id="GO:0046872">
    <property type="term" value="F:metal ion binding"/>
    <property type="evidence" value="ECO:0007669"/>
    <property type="project" value="InterPro"/>
</dbReference>
<evidence type="ECO:0000313" key="9">
    <source>
        <dbReference type="Proteomes" id="UP000261231"/>
    </source>
</evidence>
<keyword evidence="3 5" id="KW-0732">Signal</keyword>
<feature type="chain" id="PRO_5038303274" evidence="5">
    <location>
        <begin position="20"/>
        <end position="346"/>
    </location>
</feature>
<reference evidence="8 9" key="1">
    <citation type="submission" date="2018-08" db="EMBL/GenBank/DDBJ databases">
        <title>A genome reference for cultivated species of the human gut microbiota.</title>
        <authorList>
            <person name="Zou Y."/>
            <person name="Xue W."/>
            <person name="Luo G."/>
        </authorList>
    </citation>
    <scope>NUCLEOTIDE SEQUENCE [LARGE SCALE GENOMIC DNA]</scope>
    <source>
        <strain evidence="6 8">AF45-17</strain>
        <strain evidence="7 9">AM28-39</strain>
    </source>
</reference>
<keyword evidence="9" id="KW-1185">Reference proteome</keyword>
<dbReference type="Proteomes" id="UP000260773">
    <property type="component" value="Unassembled WGS sequence"/>
</dbReference>
<evidence type="ECO:0000256" key="5">
    <source>
        <dbReference type="SAM" id="SignalP"/>
    </source>
</evidence>
<evidence type="ECO:0000256" key="3">
    <source>
        <dbReference type="ARBA" id="ARBA00022729"/>
    </source>
</evidence>
<evidence type="ECO:0000256" key="1">
    <source>
        <dbReference type="ARBA" id="ARBA00011028"/>
    </source>
</evidence>
<dbReference type="SUPFAM" id="SSF53807">
    <property type="entry name" value="Helical backbone' metal receptor"/>
    <property type="match status" value="1"/>
</dbReference>
<dbReference type="EMBL" id="QVFD01000001">
    <property type="protein sequence ID" value="RGC51289.1"/>
    <property type="molecule type" value="Genomic_DNA"/>
</dbReference>
<name>A0A3E2XR21_9FIRM</name>
<dbReference type="Proteomes" id="UP000261231">
    <property type="component" value="Unassembled WGS sequence"/>
</dbReference>
<feature type="signal peptide" evidence="5">
    <location>
        <begin position="1"/>
        <end position="19"/>
    </location>
</feature>
<proteinExistence type="inferred from homology"/>
<feature type="region of interest" description="Disordered" evidence="4">
    <location>
        <begin position="148"/>
        <end position="168"/>
    </location>
</feature>
<dbReference type="PANTHER" id="PTHR42953:SF3">
    <property type="entry name" value="HIGH-AFFINITY ZINC UPTAKE SYSTEM PROTEIN ZNUA"/>
    <property type="match status" value="1"/>
</dbReference>
<dbReference type="OrthoDB" id="9810636at2"/>
<sequence>MKKYLSLFLVFLMTLFCFSGCGSQQNTSETASSAAETAASMVTKSDLTNTAKLKIVTTIFPEYDWVKSILGDQTENVELTMLLDNGVDLHSYQPTADDIAKISDCDLFIYVGGESDGWVDDALKNASNKNMKVVNLLDVLGDSIKEEEVVEGMETEAEEEEADGEEEPEYDEHVWLSLKNTKTLCSAIASNLEAIDPDHADIYKTNVSDYIDALTDLDQQYQTAVNDSKQKTLLFGDRFPFRYMVDDYGLNYYAAFVGCSAETEASFETITFLAQKVDELDLKYVMTIEKSDQKIANTIIQNTKDKNQQILTLDSMQSTTSDDVANGTTYLSVMQNNLTVLKQALQ</sequence>
<dbReference type="EMBL" id="QVEP01000031">
    <property type="protein sequence ID" value="RGB78277.1"/>
    <property type="molecule type" value="Genomic_DNA"/>
</dbReference>
<evidence type="ECO:0000313" key="6">
    <source>
        <dbReference type="EMBL" id="RGB78277.1"/>
    </source>
</evidence>
<dbReference type="Pfam" id="PF01297">
    <property type="entry name" value="ZnuA"/>
    <property type="match status" value="1"/>
</dbReference>
<evidence type="ECO:0000256" key="2">
    <source>
        <dbReference type="ARBA" id="ARBA00022448"/>
    </source>
</evidence>
<evidence type="ECO:0000313" key="7">
    <source>
        <dbReference type="EMBL" id="RGC51289.1"/>
    </source>
</evidence>
<keyword evidence="2" id="KW-0813">Transport</keyword>
<evidence type="ECO:0000256" key="4">
    <source>
        <dbReference type="SAM" id="MobiDB-lite"/>
    </source>
</evidence>
<dbReference type="RefSeq" id="WP_015515183.1">
    <property type="nucleotide sequence ID" value="NZ_LR698973.1"/>
</dbReference>
<dbReference type="Gene3D" id="3.40.50.1980">
    <property type="entry name" value="Nitrogenase molybdenum iron protein domain"/>
    <property type="match status" value="2"/>
</dbReference>
<dbReference type="PANTHER" id="PTHR42953">
    <property type="entry name" value="HIGH-AFFINITY ZINC UPTAKE SYSTEM PROTEIN ZNUA-RELATED"/>
    <property type="match status" value="1"/>
</dbReference>
<accession>A0A3E2XR21</accession>